<proteinExistence type="predicted"/>
<gene>
    <name evidence="1" type="ORF">D915_004686</name>
</gene>
<evidence type="ECO:0000313" key="1">
    <source>
        <dbReference type="EMBL" id="THD24456.1"/>
    </source>
</evidence>
<keyword evidence="2" id="KW-1185">Reference proteome</keyword>
<organism evidence="1 2">
    <name type="scientific">Fasciola hepatica</name>
    <name type="common">Liver fluke</name>
    <dbReference type="NCBI Taxonomy" id="6192"/>
    <lineage>
        <taxon>Eukaryota</taxon>
        <taxon>Metazoa</taxon>
        <taxon>Spiralia</taxon>
        <taxon>Lophotrochozoa</taxon>
        <taxon>Platyhelminthes</taxon>
        <taxon>Trematoda</taxon>
        <taxon>Digenea</taxon>
        <taxon>Plagiorchiida</taxon>
        <taxon>Echinostomata</taxon>
        <taxon>Echinostomatoidea</taxon>
        <taxon>Fasciolidae</taxon>
        <taxon>Fasciola</taxon>
    </lineage>
</organism>
<name>A0A4E0RB61_FASHE</name>
<evidence type="ECO:0000313" key="2">
    <source>
        <dbReference type="Proteomes" id="UP000230066"/>
    </source>
</evidence>
<dbReference type="AlphaFoldDB" id="A0A4E0RB61"/>
<reference evidence="1" key="1">
    <citation type="submission" date="2019-03" db="EMBL/GenBank/DDBJ databases">
        <title>Improved annotation for the trematode Fasciola hepatica.</title>
        <authorList>
            <person name="Choi Y.-J."/>
            <person name="Martin J."/>
            <person name="Mitreva M."/>
        </authorList>
    </citation>
    <scope>NUCLEOTIDE SEQUENCE [LARGE SCALE GENOMIC DNA]</scope>
</reference>
<dbReference type="Proteomes" id="UP000230066">
    <property type="component" value="Unassembled WGS sequence"/>
</dbReference>
<dbReference type="EMBL" id="JXXN02001591">
    <property type="protein sequence ID" value="THD24456.1"/>
    <property type="molecule type" value="Genomic_DNA"/>
</dbReference>
<accession>A0A4E0RB61</accession>
<comment type="caution">
    <text evidence="1">The sequence shown here is derived from an EMBL/GenBank/DDBJ whole genome shotgun (WGS) entry which is preliminary data.</text>
</comment>
<sequence length="628" mass="70367">MADSKQPDVSASSESLKKFLNTLPLDQRQPTAVILFNIRKNLHDVIPAQGPVHYYSKKYLELRSLFTRLSPAVRQNSKSILINALEQNIDSPFLLALCTTCLCLLDLVAIRNVDRIDLEAKDVQETVLQLNRIVIPKLTEKVLSLRTNMPRLEAWSLGMILFTYKACIECISSQLDLFDDTDGEKVLQLNYDRSVITHTCMPVVLSQFLQSQSKRRPYPTPPSPYKLFCFLFSCSVSTNYELMSRAQAASSFNPNISPLEMSEPPPPKRPCVTPSESEKQKTIFVSDLSTEDLETILMTASTKHVLCILHQLVNSSPETVKTSPDSVPAWVGALKCTPHILIKFQHKLKQASSSGGELYEQVHSLLLQLWYRASEQRMLLSGLPQSYLWLTGLVHPNFQQMSETGFLRSVVWLSRFLTAYQSLFRSNVLASPHWYLQAITDVVVAVIDRLEKNNAADAKQSAQLENMMCACLVAIGRPYSTLGADDSEVHAELSRVIKVPLETILARMASCRTGRTELAGPTNVTSGSVTNGPLIRPILGPRVREILNNYLLLPMIKAMDPWALRQAMMGIRPVTASLLLKQLVSEVQMTNDRWDGALMISRLKEAKKPIAIGGLHVAEKLAVKRKRR</sequence>
<protein>
    <submittedName>
        <fullName evidence="1">Uncharacterized protein</fullName>
    </submittedName>
</protein>